<dbReference type="SUPFAM" id="SSF51395">
    <property type="entry name" value="FMN-linked oxidoreductases"/>
    <property type="match status" value="1"/>
</dbReference>
<dbReference type="PANTHER" id="PTHR11938">
    <property type="entry name" value="FAD NADPH DEHYDROGENASE/OXIDOREDUCTASE"/>
    <property type="match status" value="1"/>
</dbReference>
<evidence type="ECO:0000256" key="2">
    <source>
        <dbReference type="ARBA" id="ARBA00001927"/>
    </source>
</evidence>
<feature type="domain" description="Glutamine amidotransferase type-2" evidence="22">
    <location>
        <begin position="34"/>
        <end position="437"/>
    </location>
</feature>
<evidence type="ECO:0000256" key="13">
    <source>
        <dbReference type="ARBA" id="ARBA00023004"/>
    </source>
</evidence>
<protein>
    <recommendedName>
        <fullName evidence="19">Glutamate synthase [NADPH] large chain</fullName>
        <ecNumber evidence="5">1.4.1.13</ecNumber>
    </recommendedName>
    <alternativeName>
        <fullName evidence="20">Glutamate synthase subunit alpha</fullName>
    </alternativeName>
</protein>
<reference evidence="23 24" key="1">
    <citation type="submission" date="2020-08" db="EMBL/GenBank/DDBJ databases">
        <title>Genomic Encyclopedia of Type Strains, Phase IV (KMG-IV): sequencing the most valuable type-strain genomes for metagenomic binning, comparative biology and taxonomic classification.</title>
        <authorList>
            <person name="Goeker M."/>
        </authorList>
    </citation>
    <scope>NUCLEOTIDE SEQUENCE [LARGE SCALE GENOMIC DNA]</scope>
    <source>
        <strain evidence="23 24">DSM 103725</strain>
    </source>
</reference>
<sequence length="1574" mass="170904">MSESNPNSPSVRPASTGFPAKQGLYDPAYEKDACGIGFIAHLKGQPSHTIVTDALEMLHRMDHRGACGCEKNTGDGAGILTGLPHELLVKVAKRDAGLDLPGLGDYAAGNIFLPTNDEAQAFCIKLYEECLAKADLPLIGWRDMPVEPEGADIGPSALAAMPVIKQLFVARPESVDQDSFERKLYVVRNQVINLTLAQPELIPAGSFYVCSLSSRIIVYKGQLTSGQVPLFYPDLRDTDYASHLAMVHSRFSTNTFPSWDRAQPCRMMSHNGEINTVQGNKNWIRARQGLMQSQQFDERELAELFPIVNPDASDSGSMDNVLEMLYMSGRTLPEVVMMMVPEAWENHESMPENKTAFYEYHANLMEPWDGPASIGFTDGKVIGATLDRNGLRPSRYYVTSDDRVIMASEVGVVDVEPKDVVKKGRLQPGRMFLVNFEEGRIVADDEVKNSIADARPYGEWLGDNRMTLADLPEANGSGASVPGTPASPEAKNDMDPETRLALMQSFGYTVEHLNMILLPMVNAGSKSKEALGSMGNDAALAVLSDKPRLLYDYFKQLFAQVTNPPIDPLRETIIMSLQTSIGPEGNVLDTTADQCKRLRLEQPVLTDAELASLQALDGSDASNGWRTQTIDITYEKPDTSGMNGEADAAEGAALKAALDRICAEASDAITAGYQLVVLSDRNAGPGRIALPSLLAVGTVHHHLVRNESRTKIGLVLESGEAREVQHFCTLAGYGCDAVNPYLAYQAMYSLRDEAVLDPELGNEEIVQTYINSVGAGIKKVMSKMGISTLASYKGAQIFECVGLHDEIIDRSFTATASRLQGVGWDVLAKEGRRRHEIGFPVRPRNPKAKNQLPNPGEYHWRPEGEAHAFSPRSIANLQIAARTNSHAAYDEYSKLCNDDSRQRCTLRGLLSFVDDASLSIPLEEVEPAKEIVKRFRTGAMSLGALSKESHETLALAMNRIGGYSNSGEGGEDPKRFSLDQYEDGSVKSKRSAIKQIASGRFGVTSYYLANADLLQIKIAQGAKPGEGGQLPGFKVDPYIASIRHSTPGVGLISPPPHHDIYSIEDLSQLIFDLKRSNRTADVSVKLVAEVGVGTIAAGVSKAKADHILISGHDGGTGASPLTSIKHAGLPWELGLAETHQTLVLNDLRSRVRLETDGGFKTGRDVAIAACLGAEEYGFATAPLVSIGCIMMRKCHLNTCPVGICTQDKDLRKKFNGTPEHVINFLFLVAEEARQYMAKIGIRSIDELIGRVDLLKTRDAIDHWKADGLDLTPILRPATKPHEGVGVRKLIEQEHEIELHFDNQLIAEAKDTLENATPVVIDKPVTNLNRAVGTMLSNEVSKKYLGEGLPDNTIQINLTGSAGQSLGAWLAPGVTINLTGDANDYVGKGLSGGKIFIKPHDEAPFAAEDNIILGNVALYGATNGDAYFRGVAAERFCVRNSGARAVVEGVGDHGCEYMTGGRVVVLGPTGRNFAAGMSGGIAYIWDPEGAFPKLCNPGMVELEDLEDPEDIAECVEMITSHMEATGSPVAKRVLDDWDNQRGNFVKVMPIDYRRVLMQQKAKEKAMAGEPEVGHG</sequence>
<comment type="catalytic activity">
    <reaction evidence="18">
        <text>2 L-glutamate + NADP(+) = L-glutamine + 2-oxoglutarate + NADPH + H(+)</text>
        <dbReference type="Rhea" id="RHEA:15501"/>
        <dbReference type="ChEBI" id="CHEBI:15378"/>
        <dbReference type="ChEBI" id="CHEBI:16810"/>
        <dbReference type="ChEBI" id="CHEBI:29985"/>
        <dbReference type="ChEBI" id="CHEBI:57783"/>
        <dbReference type="ChEBI" id="CHEBI:58349"/>
        <dbReference type="ChEBI" id="CHEBI:58359"/>
        <dbReference type="EC" id="1.4.1.13"/>
    </reaction>
</comment>
<dbReference type="Pfam" id="PF04898">
    <property type="entry name" value="Glu_syn_central"/>
    <property type="match status" value="1"/>
</dbReference>
<dbReference type="CDD" id="cd00982">
    <property type="entry name" value="gltB_C"/>
    <property type="match status" value="1"/>
</dbReference>
<gene>
    <name evidence="23" type="ORF">HNQ40_001414</name>
</gene>
<dbReference type="SUPFAM" id="SSF69336">
    <property type="entry name" value="Alpha subunit of glutamate synthase, C-terminal domain"/>
    <property type="match status" value="1"/>
</dbReference>
<dbReference type="PANTHER" id="PTHR11938:SF133">
    <property type="entry name" value="GLUTAMATE SYNTHASE (NADH)"/>
    <property type="match status" value="1"/>
</dbReference>
<proteinExistence type="inferred from homology"/>
<dbReference type="InterPro" id="IPR013785">
    <property type="entry name" value="Aldolase_TIM"/>
</dbReference>
<evidence type="ECO:0000259" key="22">
    <source>
        <dbReference type="PROSITE" id="PS51278"/>
    </source>
</evidence>
<dbReference type="Pfam" id="PF00310">
    <property type="entry name" value="GATase_2"/>
    <property type="match status" value="1"/>
</dbReference>
<dbReference type="Gene3D" id="3.60.20.10">
    <property type="entry name" value="Glutamine Phosphoribosylpyrophosphate, subunit 1, domain 1"/>
    <property type="match status" value="1"/>
</dbReference>
<dbReference type="FunFam" id="3.20.20.70:FF:000031">
    <property type="entry name" value="Glutamate synthase 1 [NADH]"/>
    <property type="match status" value="1"/>
</dbReference>
<comment type="cofactor">
    <cofactor evidence="1">
        <name>FMN</name>
        <dbReference type="ChEBI" id="CHEBI:58210"/>
    </cofactor>
</comment>
<dbReference type="FunFam" id="2.160.20.60:FF:000001">
    <property type="entry name" value="Glutamate synthase, large subunit"/>
    <property type="match status" value="1"/>
</dbReference>
<dbReference type="FunFam" id="3.60.20.10:FF:000001">
    <property type="entry name" value="Glutamate synthase, large subunit"/>
    <property type="match status" value="1"/>
</dbReference>
<dbReference type="CDD" id="cd00713">
    <property type="entry name" value="GltS"/>
    <property type="match status" value="1"/>
</dbReference>
<evidence type="ECO:0000256" key="1">
    <source>
        <dbReference type="ARBA" id="ARBA00001917"/>
    </source>
</evidence>
<dbReference type="InterPro" id="IPR036485">
    <property type="entry name" value="Glu_synth_asu_C_sf"/>
</dbReference>
<evidence type="ECO:0000256" key="11">
    <source>
        <dbReference type="ARBA" id="ARBA00022962"/>
    </source>
</evidence>
<evidence type="ECO:0000256" key="7">
    <source>
        <dbReference type="ARBA" id="ARBA00022630"/>
    </source>
</evidence>
<keyword evidence="14" id="KW-0411">Iron-sulfur</keyword>
<evidence type="ECO:0000313" key="24">
    <source>
        <dbReference type="Proteomes" id="UP000541810"/>
    </source>
</evidence>
<evidence type="ECO:0000256" key="18">
    <source>
        <dbReference type="ARBA" id="ARBA00048151"/>
    </source>
</evidence>
<keyword evidence="10" id="KW-0274">FAD</keyword>
<name>A0A7X0H5E9_9BACT</name>
<keyword evidence="13" id="KW-0408">Iron</keyword>
<evidence type="ECO:0000313" key="23">
    <source>
        <dbReference type="EMBL" id="MBB6429608.1"/>
    </source>
</evidence>
<evidence type="ECO:0000256" key="9">
    <source>
        <dbReference type="ARBA" id="ARBA00022723"/>
    </source>
</evidence>
<evidence type="ECO:0000256" key="15">
    <source>
        <dbReference type="ARBA" id="ARBA00023164"/>
    </source>
</evidence>
<dbReference type="InterPro" id="IPR050711">
    <property type="entry name" value="ET-N_metabolism_enzyme"/>
</dbReference>
<keyword evidence="16" id="KW-0003">3Fe-4S</keyword>
<dbReference type="GO" id="GO:0051538">
    <property type="term" value="F:3 iron, 4 sulfur cluster binding"/>
    <property type="evidence" value="ECO:0007669"/>
    <property type="project" value="UniProtKB-KW"/>
</dbReference>
<evidence type="ECO:0000256" key="17">
    <source>
        <dbReference type="ARBA" id="ARBA00037898"/>
    </source>
</evidence>
<feature type="region of interest" description="Disordered" evidence="21">
    <location>
        <begin position="471"/>
        <end position="493"/>
    </location>
</feature>
<evidence type="ECO:0000256" key="4">
    <source>
        <dbReference type="ARBA" id="ARBA00009716"/>
    </source>
</evidence>
<evidence type="ECO:0000256" key="14">
    <source>
        <dbReference type="ARBA" id="ARBA00023014"/>
    </source>
</evidence>
<evidence type="ECO:0000256" key="5">
    <source>
        <dbReference type="ARBA" id="ARBA00012079"/>
    </source>
</evidence>
<dbReference type="GO" id="GO:0004355">
    <property type="term" value="F:glutamate synthase (NADPH) activity"/>
    <property type="evidence" value="ECO:0007669"/>
    <property type="project" value="UniProtKB-EC"/>
</dbReference>
<keyword evidence="9" id="KW-0479">Metal-binding</keyword>
<keyword evidence="6" id="KW-0028">Amino-acid biosynthesis</keyword>
<keyword evidence="11" id="KW-0315">Glutamine amidotransferase</keyword>
<evidence type="ECO:0000256" key="3">
    <source>
        <dbReference type="ARBA" id="ARBA00001974"/>
    </source>
</evidence>
<dbReference type="Pfam" id="PF01645">
    <property type="entry name" value="Glu_synthase"/>
    <property type="match status" value="1"/>
</dbReference>
<organism evidence="23 24">
    <name type="scientific">Algisphaera agarilytica</name>
    <dbReference type="NCBI Taxonomy" id="1385975"/>
    <lineage>
        <taxon>Bacteria</taxon>
        <taxon>Pseudomonadati</taxon>
        <taxon>Planctomycetota</taxon>
        <taxon>Phycisphaerae</taxon>
        <taxon>Phycisphaerales</taxon>
        <taxon>Phycisphaeraceae</taxon>
        <taxon>Algisphaera</taxon>
    </lineage>
</organism>
<dbReference type="InterPro" id="IPR002932">
    <property type="entry name" value="Glu_synthdom"/>
</dbReference>
<dbReference type="EC" id="1.4.1.13" evidence="5"/>
<dbReference type="GO" id="GO:0019676">
    <property type="term" value="P:ammonia assimilation cycle"/>
    <property type="evidence" value="ECO:0007669"/>
    <property type="project" value="TreeGrafter"/>
</dbReference>
<comment type="pathway">
    <text evidence="17">Amino-acid biosynthesis; L-glutamate biosynthesis via GLT pathway; L-glutamate from 2-oxoglutarate and L-glutamine (NADP(+) route): step 1/1.</text>
</comment>
<dbReference type="Pfam" id="PF01493">
    <property type="entry name" value="GXGXG"/>
    <property type="match status" value="1"/>
</dbReference>
<dbReference type="InterPro" id="IPR017932">
    <property type="entry name" value="GATase_2_dom"/>
</dbReference>
<evidence type="ECO:0000256" key="21">
    <source>
        <dbReference type="SAM" id="MobiDB-lite"/>
    </source>
</evidence>
<comment type="similarity">
    <text evidence="4">Belongs to the glutamate synthase family.</text>
</comment>
<dbReference type="EMBL" id="JACHGY010000001">
    <property type="protein sequence ID" value="MBB6429608.1"/>
    <property type="molecule type" value="Genomic_DNA"/>
</dbReference>
<evidence type="ECO:0000256" key="12">
    <source>
        <dbReference type="ARBA" id="ARBA00023002"/>
    </source>
</evidence>
<evidence type="ECO:0000256" key="20">
    <source>
        <dbReference type="ARBA" id="ARBA00079921"/>
    </source>
</evidence>
<dbReference type="NCBIfam" id="NF008730">
    <property type="entry name" value="PRK11750.1"/>
    <property type="match status" value="1"/>
</dbReference>
<dbReference type="FunFam" id="3.20.20.70:FF:000061">
    <property type="entry name" value="Glutamate synthase large subunit"/>
    <property type="match status" value="1"/>
</dbReference>
<dbReference type="GO" id="GO:0046872">
    <property type="term" value="F:metal ion binding"/>
    <property type="evidence" value="ECO:0007669"/>
    <property type="project" value="UniProtKB-KW"/>
</dbReference>
<comment type="cofactor">
    <cofactor evidence="2">
        <name>[3Fe-4S] cluster</name>
        <dbReference type="ChEBI" id="CHEBI:21137"/>
    </cofactor>
</comment>
<dbReference type="SUPFAM" id="SSF56235">
    <property type="entry name" value="N-terminal nucleophile aminohydrolases (Ntn hydrolases)"/>
    <property type="match status" value="1"/>
</dbReference>
<evidence type="ECO:0000256" key="10">
    <source>
        <dbReference type="ARBA" id="ARBA00022827"/>
    </source>
</evidence>
<evidence type="ECO:0000256" key="16">
    <source>
        <dbReference type="ARBA" id="ARBA00023291"/>
    </source>
</evidence>
<evidence type="ECO:0000256" key="8">
    <source>
        <dbReference type="ARBA" id="ARBA00022643"/>
    </source>
</evidence>
<dbReference type="InterPro" id="IPR029055">
    <property type="entry name" value="Ntn_hydrolases_N"/>
</dbReference>
<dbReference type="Proteomes" id="UP000541810">
    <property type="component" value="Unassembled WGS sequence"/>
</dbReference>
<comment type="cofactor">
    <cofactor evidence="3">
        <name>FAD</name>
        <dbReference type="ChEBI" id="CHEBI:57692"/>
    </cofactor>
</comment>
<accession>A0A7X0H5E9</accession>
<keyword evidence="7" id="KW-0285">Flavoprotein</keyword>
<dbReference type="PROSITE" id="PS51278">
    <property type="entry name" value="GATASE_TYPE_2"/>
    <property type="match status" value="1"/>
</dbReference>
<comment type="caution">
    <text evidence="23">The sequence shown here is derived from an EMBL/GenBank/DDBJ whole genome shotgun (WGS) entry which is preliminary data.</text>
</comment>
<dbReference type="InterPro" id="IPR006982">
    <property type="entry name" value="Glu_synth_centr_N"/>
</dbReference>
<dbReference type="InterPro" id="IPR002489">
    <property type="entry name" value="Glu_synth_asu_C"/>
</dbReference>
<dbReference type="Gene3D" id="2.160.20.60">
    <property type="entry name" value="Glutamate synthase, alpha subunit, C-terminal domain"/>
    <property type="match status" value="1"/>
</dbReference>
<dbReference type="RefSeq" id="WP_184677180.1">
    <property type="nucleotide sequence ID" value="NZ_JACHGY010000001.1"/>
</dbReference>
<keyword evidence="24" id="KW-1185">Reference proteome</keyword>
<keyword evidence="12 23" id="KW-0560">Oxidoreductase</keyword>
<keyword evidence="15" id="KW-0314">Glutamate biosynthesis</keyword>
<evidence type="ECO:0000256" key="6">
    <source>
        <dbReference type="ARBA" id="ARBA00022605"/>
    </source>
</evidence>
<dbReference type="GO" id="GO:0006537">
    <property type="term" value="P:glutamate biosynthetic process"/>
    <property type="evidence" value="ECO:0007669"/>
    <property type="project" value="UniProtKB-KW"/>
</dbReference>
<dbReference type="Gene3D" id="3.20.20.70">
    <property type="entry name" value="Aldolase class I"/>
    <property type="match status" value="2"/>
</dbReference>
<evidence type="ECO:0000256" key="19">
    <source>
        <dbReference type="ARBA" id="ARBA00072108"/>
    </source>
</evidence>
<dbReference type="CDD" id="cd02808">
    <property type="entry name" value="GltS_FMN"/>
    <property type="match status" value="1"/>
</dbReference>
<keyword evidence="8" id="KW-0288">FMN</keyword>